<dbReference type="InterPro" id="IPR011009">
    <property type="entry name" value="Kinase-like_dom_sf"/>
</dbReference>
<keyword evidence="6 7" id="KW-0046">Antibiotic resistance</keyword>
<reference evidence="11" key="1">
    <citation type="submission" date="2020-10" db="EMBL/GenBank/DDBJ databases">
        <authorList>
            <person name="Gilroy R."/>
        </authorList>
    </citation>
    <scope>NUCLEOTIDE SEQUENCE</scope>
    <source>
        <strain evidence="11">ChiSxjej2B14-6234</strain>
    </source>
</reference>
<dbReference type="Proteomes" id="UP000886887">
    <property type="component" value="Unassembled WGS sequence"/>
</dbReference>
<keyword evidence="9" id="KW-0479">Metal-binding</keyword>
<evidence type="ECO:0000256" key="3">
    <source>
        <dbReference type="ARBA" id="ARBA00022741"/>
    </source>
</evidence>
<keyword evidence="5 7" id="KW-0067">ATP-binding</keyword>
<dbReference type="PANTHER" id="PTHR21310:SF41">
    <property type="entry name" value="3'-PHOSPHOTRANSFERASE, PUTATIVE-RELATED"/>
    <property type="match status" value="1"/>
</dbReference>
<feature type="binding site" evidence="9">
    <location>
        <position position="188"/>
    </location>
    <ligand>
        <name>Mg(2+)</name>
        <dbReference type="ChEBI" id="CHEBI:18420"/>
    </ligand>
</feature>
<reference evidence="11" key="2">
    <citation type="journal article" date="2021" name="PeerJ">
        <title>Extensive microbial diversity within the chicken gut microbiome revealed by metagenomics and culture.</title>
        <authorList>
            <person name="Gilroy R."/>
            <person name="Ravi A."/>
            <person name="Getino M."/>
            <person name="Pursley I."/>
            <person name="Horton D.L."/>
            <person name="Alikhan N.F."/>
            <person name="Baker D."/>
            <person name="Gharbi K."/>
            <person name="Hall N."/>
            <person name="Watson M."/>
            <person name="Adriaenssens E.M."/>
            <person name="Foster-Nyarko E."/>
            <person name="Jarju S."/>
            <person name="Secka A."/>
            <person name="Antonio M."/>
            <person name="Oren A."/>
            <person name="Chaudhuri R.R."/>
            <person name="La Ragione R."/>
            <person name="Hildebrand F."/>
            <person name="Pallen M.J."/>
        </authorList>
    </citation>
    <scope>NUCLEOTIDE SEQUENCE</scope>
    <source>
        <strain evidence="11">ChiSxjej2B14-6234</strain>
    </source>
</reference>
<dbReference type="AlphaFoldDB" id="A0A9D1CQ25"/>
<feature type="domain" description="Aminoglycoside phosphotransferase" evidence="10">
    <location>
        <begin position="42"/>
        <end position="229"/>
    </location>
</feature>
<dbReference type="GO" id="GO:0046677">
    <property type="term" value="P:response to antibiotic"/>
    <property type="evidence" value="ECO:0007669"/>
    <property type="project" value="UniProtKB-KW"/>
</dbReference>
<name>A0A9D1CQ25_9FIRM</name>
<evidence type="ECO:0000256" key="6">
    <source>
        <dbReference type="ARBA" id="ARBA00023251"/>
    </source>
</evidence>
<protein>
    <submittedName>
        <fullName evidence="11">Aminoglycoside 3'-phosphotransferase</fullName>
    </submittedName>
</protein>
<dbReference type="GO" id="GO:0016301">
    <property type="term" value="F:kinase activity"/>
    <property type="evidence" value="ECO:0007669"/>
    <property type="project" value="UniProtKB-KW"/>
</dbReference>
<accession>A0A9D1CQ25</accession>
<dbReference type="PANTHER" id="PTHR21310">
    <property type="entry name" value="AMINOGLYCOSIDE PHOSPHOTRANSFERASE-RELATED-RELATED"/>
    <property type="match status" value="1"/>
</dbReference>
<dbReference type="CDD" id="cd05150">
    <property type="entry name" value="APH"/>
    <property type="match status" value="1"/>
</dbReference>
<feature type="active site" description="Proton acceptor" evidence="8">
    <location>
        <position position="183"/>
    </location>
</feature>
<dbReference type="InterPro" id="IPR024165">
    <property type="entry name" value="Kan/Strep_kinase"/>
</dbReference>
<evidence type="ECO:0000256" key="7">
    <source>
        <dbReference type="PIRNR" id="PIRNR000706"/>
    </source>
</evidence>
<evidence type="ECO:0000256" key="1">
    <source>
        <dbReference type="ARBA" id="ARBA00006219"/>
    </source>
</evidence>
<organism evidence="11 12">
    <name type="scientific">Candidatus Onthenecus intestinigallinarum</name>
    <dbReference type="NCBI Taxonomy" id="2840875"/>
    <lineage>
        <taxon>Bacteria</taxon>
        <taxon>Bacillati</taxon>
        <taxon>Bacillota</taxon>
        <taxon>Clostridia</taxon>
        <taxon>Eubacteriales</taxon>
        <taxon>Candidatus Onthenecus</taxon>
    </lineage>
</organism>
<dbReference type="Gene3D" id="3.30.200.20">
    <property type="entry name" value="Phosphorylase Kinase, domain 1"/>
    <property type="match status" value="1"/>
</dbReference>
<sequence>MNRPDGGRKALPARLLPYLQGVPAERDGVGCTGAEVLLLPDKVLKVERRSDESDRERAAYAWLAGRLPVPRVYEAFEEGGFNYLLMERLPGEMACAPERLAHPEDTARLLAEGLRMLWRVDVCPFDERLPGKLARARGRLEAGLVDASEMEPETLRRFGTPQAALRFLERNRPPEEPAFTHGDYCLPNVFLRGGTVSGFIDLGRAGAGDRWQDIALCVRSMRHNFGSDVGTAPLFEALGLARDEERIDYFILLDEFF</sequence>
<dbReference type="SUPFAM" id="SSF56112">
    <property type="entry name" value="Protein kinase-like (PK-like)"/>
    <property type="match status" value="1"/>
</dbReference>
<evidence type="ECO:0000313" key="12">
    <source>
        <dbReference type="Proteomes" id="UP000886887"/>
    </source>
</evidence>
<evidence type="ECO:0000259" key="10">
    <source>
        <dbReference type="Pfam" id="PF01636"/>
    </source>
</evidence>
<dbReference type="GO" id="GO:0016773">
    <property type="term" value="F:phosphotransferase activity, alcohol group as acceptor"/>
    <property type="evidence" value="ECO:0007669"/>
    <property type="project" value="InterPro"/>
</dbReference>
<dbReference type="GO" id="GO:0046872">
    <property type="term" value="F:metal ion binding"/>
    <property type="evidence" value="ECO:0007669"/>
    <property type="project" value="UniProtKB-KW"/>
</dbReference>
<evidence type="ECO:0000256" key="8">
    <source>
        <dbReference type="PIRSR" id="PIRSR000706-1"/>
    </source>
</evidence>
<keyword evidence="2 7" id="KW-0808">Transferase</keyword>
<evidence type="ECO:0000256" key="4">
    <source>
        <dbReference type="ARBA" id="ARBA00022777"/>
    </source>
</evidence>
<keyword evidence="9" id="KW-0460">Magnesium</keyword>
<evidence type="ECO:0000256" key="2">
    <source>
        <dbReference type="ARBA" id="ARBA00022679"/>
    </source>
</evidence>
<evidence type="ECO:0000256" key="5">
    <source>
        <dbReference type="ARBA" id="ARBA00022840"/>
    </source>
</evidence>
<proteinExistence type="inferred from homology"/>
<dbReference type="InterPro" id="IPR051678">
    <property type="entry name" value="AGP_Transferase"/>
</dbReference>
<dbReference type="NCBIfam" id="NF033068">
    <property type="entry name" value="APH_3p"/>
    <property type="match status" value="1"/>
</dbReference>
<dbReference type="PIRSF" id="PIRSF000706">
    <property type="entry name" value="Kanamycin_kin"/>
    <property type="match status" value="1"/>
</dbReference>
<gene>
    <name evidence="11" type="ORF">IAB73_04490</name>
</gene>
<keyword evidence="4 7" id="KW-0418">Kinase</keyword>
<evidence type="ECO:0000256" key="9">
    <source>
        <dbReference type="PIRSR" id="PIRSR000706-2"/>
    </source>
</evidence>
<evidence type="ECO:0000313" key="11">
    <source>
        <dbReference type="EMBL" id="HIQ71451.1"/>
    </source>
</evidence>
<dbReference type="GO" id="GO:0005524">
    <property type="term" value="F:ATP binding"/>
    <property type="evidence" value="ECO:0007669"/>
    <property type="project" value="UniProtKB-KW"/>
</dbReference>
<dbReference type="InterPro" id="IPR002575">
    <property type="entry name" value="Aminoglycoside_PTrfase"/>
</dbReference>
<keyword evidence="3 7" id="KW-0547">Nucleotide-binding</keyword>
<dbReference type="Gene3D" id="3.90.1200.10">
    <property type="match status" value="1"/>
</dbReference>
<feature type="binding site" evidence="9">
    <location>
        <position position="201"/>
    </location>
    <ligand>
        <name>Mg(2+)</name>
        <dbReference type="ChEBI" id="CHEBI:18420"/>
    </ligand>
</feature>
<dbReference type="Pfam" id="PF01636">
    <property type="entry name" value="APH"/>
    <property type="match status" value="1"/>
</dbReference>
<dbReference type="EMBL" id="DVFJ01000011">
    <property type="protein sequence ID" value="HIQ71451.1"/>
    <property type="molecule type" value="Genomic_DNA"/>
</dbReference>
<comment type="similarity">
    <text evidence="1 7">Belongs to the aminoglycoside phosphotransferase family.</text>
</comment>
<comment type="caution">
    <text evidence="11">The sequence shown here is derived from an EMBL/GenBank/DDBJ whole genome shotgun (WGS) entry which is preliminary data.</text>
</comment>